<reference evidence="2 3" key="1">
    <citation type="submission" date="2020-01" db="EMBL/GenBank/DDBJ databases">
        <title>Draft genome sequence of Aspergillus udagawae IFM 53868.</title>
        <authorList>
            <person name="Takahashi H."/>
            <person name="Yaguchi T."/>
        </authorList>
    </citation>
    <scope>NUCLEOTIDE SEQUENCE [LARGE SCALE GENOMIC DNA]</scope>
    <source>
        <strain evidence="2 3">IFM 53868</strain>
    </source>
</reference>
<dbReference type="EMBL" id="BLKG01000057">
    <property type="protein sequence ID" value="GFF88826.1"/>
    <property type="molecule type" value="Genomic_DNA"/>
</dbReference>
<evidence type="ECO:0000313" key="3">
    <source>
        <dbReference type="Proteomes" id="UP000465266"/>
    </source>
</evidence>
<organism evidence="2 3">
    <name type="scientific">Aspergillus udagawae</name>
    <dbReference type="NCBI Taxonomy" id="91492"/>
    <lineage>
        <taxon>Eukaryota</taxon>
        <taxon>Fungi</taxon>
        <taxon>Dikarya</taxon>
        <taxon>Ascomycota</taxon>
        <taxon>Pezizomycotina</taxon>
        <taxon>Eurotiomycetes</taxon>
        <taxon>Eurotiomycetidae</taxon>
        <taxon>Eurotiales</taxon>
        <taxon>Aspergillaceae</taxon>
        <taxon>Aspergillus</taxon>
        <taxon>Aspergillus subgen. Fumigati</taxon>
    </lineage>
</organism>
<comment type="caution">
    <text evidence="2">The sequence shown here is derived from an EMBL/GenBank/DDBJ whole genome shotgun (WGS) entry which is preliminary data.</text>
</comment>
<evidence type="ECO:0000256" key="1">
    <source>
        <dbReference type="SAM" id="MobiDB-lite"/>
    </source>
</evidence>
<feature type="compositionally biased region" description="Basic and acidic residues" evidence="1">
    <location>
        <begin position="51"/>
        <end position="64"/>
    </location>
</feature>
<gene>
    <name evidence="2" type="ORF">IFM53868_05634</name>
</gene>
<accession>A0ABQ1AW09</accession>
<dbReference type="Proteomes" id="UP000465266">
    <property type="component" value="Unassembled WGS sequence"/>
</dbReference>
<feature type="region of interest" description="Disordered" evidence="1">
    <location>
        <begin position="1"/>
        <end position="80"/>
    </location>
</feature>
<protein>
    <submittedName>
        <fullName evidence="2">Uncharacterized protein</fullName>
    </submittedName>
</protein>
<keyword evidence="3" id="KW-1185">Reference proteome</keyword>
<evidence type="ECO:0000313" key="2">
    <source>
        <dbReference type="EMBL" id="GFF88826.1"/>
    </source>
</evidence>
<sequence>MSWRPMSGRASIPRKQPGFKAEETRPGGPIRGLAQSTNLAFPGSWRRSRRKNDWPKKKEGDTEAHILVPVDNSGVRPTQY</sequence>
<name>A0ABQ1AW09_9EURO</name>
<proteinExistence type="predicted"/>